<dbReference type="RefSeq" id="WP_309560586.1">
    <property type="nucleotide sequence ID" value="NZ_JAVJIU010000001.1"/>
</dbReference>
<organism evidence="1 2">
    <name type="scientific">Christiangramia sediminicola</name>
    <dbReference type="NCBI Taxonomy" id="3073267"/>
    <lineage>
        <taxon>Bacteria</taxon>
        <taxon>Pseudomonadati</taxon>
        <taxon>Bacteroidota</taxon>
        <taxon>Flavobacteriia</taxon>
        <taxon>Flavobacteriales</taxon>
        <taxon>Flavobacteriaceae</taxon>
        <taxon>Christiangramia</taxon>
    </lineage>
</organism>
<protein>
    <recommendedName>
        <fullName evidence="3">Class I SAM-dependent methyltransferase</fullName>
    </recommendedName>
</protein>
<comment type="caution">
    <text evidence="1">The sequence shown here is derived from an EMBL/GenBank/DDBJ whole genome shotgun (WGS) entry which is preliminary data.</text>
</comment>
<proteinExistence type="predicted"/>
<evidence type="ECO:0000313" key="1">
    <source>
        <dbReference type="EMBL" id="MDR5589712.1"/>
    </source>
</evidence>
<sequence>MRKIYHIFLNQIKKFRESKKYRRQAKKTFELRKAKLSDLDRWKQPEELYIEWNNRTAILASMINPGSNIIEFGAGNMDIKNSLPENCTYTPSDICKRSEDMLICDLNHQIEFNLEPYNTAIFSGVLEYVYDVDKVFRQISKSIDHVVLSYACSDICKNDRLRSGWLSDYAKNELEIIYEKYNYELVGYDEWRNQSIFNLRKLKE</sequence>
<dbReference type="InterPro" id="IPR029063">
    <property type="entry name" value="SAM-dependent_MTases_sf"/>
</dbReference>
<evidence type="ECO:0008006" key="3">
    <source>
        <dbReference type="Google" id="ProtNLM"/>
    </source>
</evidence>
<dbReference type="Proteomes" id="UP001257234">
    <property type="component" value="Unassembled WGS sequence"/>
</dbReference>
<accession>A0ABU1ENU8</accession>
<name>A0ABU1ENU8_9FLAO</name>
<evidence type="ECO:0000313" key="2">
    <source>
        <dbReference type="Proteomes" id="UP001257234"/>
    </source>
</evidence>
<gene>
    <name evidence="1" type="ORF">RE431_03615</name>
</gene>
<dbReference type="EMBL" id="JAVJIU010000001">
    <property type="protein sequence ID" value="MDR5589712.1"/>
    <property type="molecule type" value="Genomic_DNA"/>
</dbReference>
<keyword evidence="2" id="KW-1185">Reference proteome</keyword>
<reference evidence="2" key="1">
    <citation type="submission" date="2023-07" db="EMBL/GenBank/DDBJ databases">
        <title>Christiangramia sp. SM2212., a novel bacterium of the family Flavobacteriaceae isolated from the sea sediment.</title>
        <authorList>
            <person name="Wang J."/>
            <person name="Zhang X."/>
        </authorList>
    </citation>
    <scope>NUCLEOTIDE SEQUENCE [LARGE SCALE GENOMIC DNA]</scope>
    <source>
        <strain evidence="2">SM2212</strain>
    </source>
</reference>
<dbReference type="SUPFAM" id="SSF53335">
    <property type="entry name" value="S-adenosyl-L-methionine-dependent methyltransferases"/>
    <property type="match status" value="1"/>
</dbReference>